<protein>
    <submittedName>
        <fullName evidence="1">Uncharacterized protein</fullName>
    </submittedName>
</protein>
<proteinExistence type="predicted"/>
<accession>A0A382MGS5</accession>
<gene>
    <name evidence="1" type="ORF">METZ01_LOCUS300149</name>
</gene>
<evidence type="ECO:0000313" key="1">
    <source>
        <dbReference type="EMBL" id="SVC47295.1"/>
    </source>
</evidence>
<dbReference type="AlphaFoldDB" id="A0A382MGS5"/>
<reference evidence="1" key="1">
    <citation type="submission" date="2018-05" db="EMBL/GenBank/DDBJ databases">
        <authorList>
            <person name="Lanie J.A."/>
            <person name="Ng W.-L."/>
            <person name="Kazmierczak K.M."/>
            <person name="Andrzejewski T.M."/>
            <person name="Davidsen T.M."/>
            <person name="Wayne K.J."/>
            <person name="Tettelin H."/>
            <person name="Glass J.I."/>
            <person name="Rusch D."/>
            <person name="Podicherti R."/>
            <person name="Tsui H.-C.T."/>
            <person name="Winkler M.E."/>
        </authorList>
    </citation>
    <scope>NUCLEOTIDE SEQUENCE</scope>
</reference>
<name>A0A382MGS5_9ZZZZ</name>
<organism evidence="1">
    <name type="scientific">marine metagenome</name>
    <dbReference type="NCBI Taxonomy" id="408172"/>
    <lineage>
        <taxon>unclassified sequences</taxon>
        <taxon>metagenomes</taxon>
        <taxon>ecological metagenomes</taxon>
    </lineage>
</organism>
<dbReference type="PROSITE" id="PS51257">
    <property type="entry name" value="PROKAR_LIPOPROTEIN"/>
    <property type="match status" value="1"/>
</dbReference>
<sequence length="126" mass="14502">MVKISRIICLLSVSLLLGCVQTTITNLTPNRMPRSNTGFYPVEMIWQSNQTALRRETVKPVVLIGTNAYPMKRTQLLTNRWETLVPIGMKANELRYRIKVNWQFNAIPVPQANSQLSQEFLLQVEK</sequence>
<dbReference type="EMBL" id="UINC01093126">
    <property type="protein sequence ID" value="SVC47295.1"/>
    <property type="molecule type" value="Genomic_DNA"/>
</dbReference>